<proteinExistence type="predicted"/>
<dbReference type="STRING" id="643867.Ftrac_0447"/>
<name>E4TNJ6_MARTH</name>
<sequence>MLFTTWLDELLVSIDEWYFRGILHKASSVLCRNAVGQYNQANGQSNLINSKFSA</sequence>
<keyword evidence="2" id="KW-1185">Reference proteome</keyword>
<gene>
    <name evidence="1" type="ordered locus">Ftrac_0447</name>
</gene>
<protein>
    <submittedName>
        <fullName evidence="1">Uncharacterized protein</fullName>
    </submittedName>
</protein>
<evidence type="ECO:0000313" key="1">
    <source>
        <dbReference type="EMBL" id="ADR20453.1"/>
    </source>
</evidence>
<dbReference type="KEGG" id="mtt:Ftrac_0447"/>
<evidence type="ECO:0000313" key="2">
    <source>
        <dbReference type="Proteomes" id="UP000008720"/>
    </source>
</evidence>
<dbReference type="EMBL" id="CP002349">
    <property type="protein sequence ID" value="ADR20453.1"/>
    <property type="molecule type" value="Genomic_DNA"/>
</dbReference>
<organism evidence="1 2">
    <name type="scientific">Marivirga tractuosa (strain ATCC 23168 / DSM 4126 / NBRC 15989 / NCIMB 1408 / VKM B-1430 / H-43)</name>
    <name type="common">Microscilla tractuosa</name>
    <name type="synonym">Flexibacter tractuosus</name>
    <dbReference type="NCBI Taxonomy" id="643867"/>
    <lineage>
        <taxon>Bacteria</taxon>
        <taxon>Pseudomonadati</taxon>
        <taxon>Bacteroidota</taxon>
        <taxon>Cytophagia</taxon>
        <taxon>Cytophagales</taxon>
        <taxon>Marivirgaceae</taxon>
        <taxon>Marivirga</taxon>
    </lineage>
</organism>
<dbReference type="HOGENOM" id="CLU_3045136_0_0_10"/>
<dbReference type="Proteomes" id="UP000008720">
    <property type="component" value="Chromosome"/>
</dbReference>
<accession>E4TNJ6</accession>
<dbReference type="AlphaFoldDB" id="E4TNJ6"/>
<reference evidence="1 2" key="1">
    <citation type="journal article" date="2011" name="Stand. Genomic Sci.">
        <title>Complete genome sequence of Marivirga tractuosa type strain (H-43).</title>
        <authorList>
            <person name="Pagani I."/>
            <person name="Chertkov O."/>
            <person name="Lapidus A."/>
            <person name="Lucas S."/>
            <person name="Del Rio T.G."/>
            <person name="Tice H."/>
            <person name="Copeland A."/>
            <person name="Cheng J.F."/>
            <person name="Nolan M."/>
            <person name="Saunders E."/>
            <person name="Pitluck S."/>
            <person name="Held B."/>
            <person name="Goodwin L."/>
            <person name="Liolios K."/>
            <person name="Ovchinikova G."/>
            <person name="Ivanova N."/>
            <person name="Mavromatis K."/>
            <person name="Pati A."/>
            <person name="Chen A."/>
            <person name="Palaniappan K."/>
            <person name="Land M."/>
            <person name="Hauser L."/>
            <person name="Jeffries C.D."/>
            <person name="Detter J.C."/>
            <person name="Han C."/>
            <person name="Tapia R."/>
            <person name="Ngatchou-Djao O.D."/>
            <person name="Rohde M."/>
            <person name="Goker M."/>
            <person name="Spring S."/>
            <person name="Sikorski J."/>
            <person name="Woyke T."/>
            <person name="Bristow J."/>
            <person name="Eisen J.A."/>
            <person name="Markowitz V."/>
            <person name="Hugenholtz P."/>
            <person name="Klenk H.P."/>
            <person name="Kyrpides N.C."/>
        </authorList>
    </citation>
    <scope>NUCLEOTIDE SEQUENCE [LARGE SCALE GENOMIC DNA]</scope>
    <source>
        <strain evidence="2">ATCC 23168 / DSM 4126 / NBRC 15989 / NCIMB 1408 / VKM B-1430 / H-43</strain>
    </source>
</reference>